<protein>
    <submittedName>
        <fullName evidence="7">Techylectin-5B-like</fullName>
    </submittedName>
</protein>
<dbReference type="Pfam" id="PF00147">
    <property type="entry name" value="Fibrinogen_C"/>
    <property type="match status" value="1"/>
</dbReference>
<dbReference type="InterPro" id="IPR036056">
    <property type="entry name" value="Fibrinogen-like_C"/>
</dbReference>
<dbReference type="InterPro" id="IPR014716">
    <property type="entry name" value="Fibrinogen_a/b/g_C_1"/>
</dbReference>
<dbReference type="Gene3D" id="3.90.215.10">
    <property type="entry name" value="Gamma Fibrinogen, chain A, domain 1"/>
    <property type="match status" value="1"/>
</dbReference>
<dbReference type="GeneID" id="106477349"/>
<evidence type="ECO:0000256" key="1">
    <source>
        <dbReference type="ARBA" id="ARBA00004613"/>
    </source>
</evidence>
<feature type="non-terminal residue" evidence="7">
    <location>
        <position position="136"/>
    </location>
</feature>
<accession>A0ABM1RZ63</accession>
<evidence type="ECO:0000313" key="6">
    <source>
        <dbReference type="Proteomes" id="UP000694941"/>
    </source>
</evidence>
<keyword evidence="3" id="KW-1015">Disulfide bond</keyword>
<reference evidence="7" key="1">
    <citation type="submission" date="2025-08" db="UniProtKB">
        <authorList>
            <consortium name="RefSeq"/>
        </authorList>
    </citation>
    <scope>IDENTIFICATION</scope>
    <source>
        <tissue evidence="7">Muscle</tissue>
    </source>
</reference>
<keyword evidence="6" id="KW-1185">Reference proteome</keyword>
<dbReference type="Proteomes" id="UP000694941">
    <property type="component" value="Unplaced"/>
</dbReference>
<dbReference type="PANTHER" id="PTHR47221">
    <property type="entry name" value="FIBRINOGEN ALPHA CHAIN"/>
    <property type="match status" value="1"/>
</dbReference>
<dbReference type="SUPFAM" id="SSF56496">
    <property type="entry name" value="Fibrinogen C-terminal domain-like"/>
    <property type="match status" value="1"/>
</dbReference>
<comment type="subcellular location">
    <subcellularLocation>
        <location evidence="1">Secreted</location>
    </subcellularLocation>
</comment>
<keyword evidence="4" id="KW-0325">Glycoprotein</keyword>
<dbReference type="InterPro" id="IPR002181">
    <property type="entry name" value="Fibrinogen_a/b/g_C_dom"/>
</dbReference>
<evidence type="ECO:0000256" key="4">
    <source>
        <dbReference type="ARBA" id="ARBA00023180"/>
    </source>
</evidence>
<dbReference type="CDD" id="cd00087">
    <property type="entry name" value="FReD"/>
    <property type="match status" value="1"/>
</dbReference>
<dbReference type="RefSeq" id="XP_022236668.1">
    <property type="nucleotide sequence ID" value="XM_022380960.1"/>
</dbReference>
<dbReference type="InterPro" id="IPR037579">
    <property type="entry name" value="FIB_ANG-like"/>
</dbReference>
<evidence type="ECO:0000256" key="2">
    <source>
        <dbReference type="ARBA" id="ARBA00022525"/>
    </source>
</evidence>
<gene>
    <name evidence="7" type="primary">LOC106477349</name>
</gene>
<keyword evidence="2" id="KW-0964">Secreted</keyword>
<dbReference type="SMART" id="SM00186">
    <property type="entry name" value="FBG"/>
    <property type="match status" value="1"/>
</dbReference>
<dbReference type="PANTHER" id="PTHR47221:SF5">
    <property type="entry name" value="FIBRINOGEN C-TERMINAL DOMAIN-CONTAINING PROTEIN"/>
    <property type="match status" value="1"/>
</dbReference>
<proteinExistence type="predicted"/>
<evidence type="ECO:0000313" key="7">
    <source>
        <dbReference type="RefSeq" id="XP_022236668.1"/>
    </source>
</evidence>
<evidence type="ECO:0000256" key="3">
    <source>
        <dbReference type="ARBA" id="ARBA00023157"/>
    </source>
</evidence>
<organism evidence="6 7">
    <name type="scientific">Limulus polyphemus</name>
    <name type="common">Atlantic horseshoe crab</name>
    <dbReference type="NCBI Taxonomy" id="6850"/>
    <lineage>
        <taxon>Eukaryota</taxon>
        <taxon>Metazoa</taxon>
        <taxon>Ecdysozoa</taxon>
        <taxon>Arthropoda</taxon>
        <taxon>Chelicerata</taxon>
        <taxon>Merostomata</taxon>
        <taxon>Xiphosura</taxon>
        <taxon>Limulidae</taxon>
        <taxon>Limulus</taxon>
    </lineage>
</organism>
<sequence length="136" mass="15934">METVGGGWTLIQRRGNFGDPVEDFDQTWTSYKSGFGNLTTEFWLGNDVIFALTNQNNMILRVDLEDMEGDQRYAEYDEFLVRSERELYKMSYKTYKGDAGDTLSTHNNMVFSTRDRDNEKNCAKSYKGGWWYNKCH</sequence>
<name>A0ABM1RZ63_LIMPO</name>
<evidence type="ECO:0000259" key="5">
    <source>
        <dbReference type="PROSITE" id="PS51406"/>
    </source>
</evidence>
<dbReference type="PROSITE" id="PS51406">
    <property type="entry name" value="FIBRINOGEN_C_2"/>
    <property type="match status" value="1"/>
</dbReference>
<feature type="domain" description="Fibrinogen C-terminal" evidence="5">
    <location>
        <begin position="1"/>
        <end position="136"/>
    </location>
</feature>